<dbReference type="Proteomes" id="UP000663722">
    <property type="component" value="Chromosome"/>
</dbReference>
<sequence>MCLRKSIFRTPEKIPKNPLTLNSTVLGAWRGAANLLLQICRSRGA</sequence>
<keyword evidence="2" id="KW-1185">Reference proteome</keyword>
<evidence type="ECO:0000313" key="1">
    <source>
        <dbReference type="EMBL" id="QTA92091.1"/>
    </source>
</evidence>
<evidence type="ECO:0000313" key="2">
    <source>
        <dbReference type="Proteomes" id="UP000663722"/>
    </source>
</evidence>
<accession>A0A975BUN7</accession>
<dbReference type="KEGG" id="dmm:dnm_081660"/>
<proteinExistence type="predicted"/>
<dbReference type="EMBL" id="CP061800">
    <property type="protein sequence ID" value="QTA92091.1"/>
    <property type="molecule type" value="Genomic_DNA"/>
</dbReference>
<name>A0A975BUN7_9BACT</name>
<reference evidence="1" key="1">
    <citation type="journal article" date="2021" name="Microb. Physiol.">
        <title>Proteogenomic Insights into the Physiology of Marine, Sulfate-Reducing, Filamentous Desulfonema limicola and Desulfonema magnum.</title>
        <authorList>
            <person name="Schnaars V."/>
            <person name="Wohlbrand L."/>
            <person name="Scheve S."/>
            <person name="Hinrichs C."/>
            <person name="Reinhardt R."/>
            <person name="Rabus R."/>
        </authorList>
    </citation>
    <scope>NUCLEOTIDE SEQUENCE</scope>
    <source>
        <strain evidence="1">4be13</strain>
    </source>
</reference>
<protein>
    <submittedName>
        <fullName evidence="1">Uncharacterized protein</fullName>
    </submittedName>
</protein>
<gene>
    <name evidence="1" type="ORF">dnm_081660</name>
</gene>
<dbReference type="AlphaFoldDB" id="A0A975BUN7"/>
<organism evidence="1 2">
    <name type="scientific">Desulfonema magnum</name>
    <dbReference type="NCBI Taxonomy" id="45655"/>
    <lineage>
        <taxon>Bacteria</taxon>
        <taxon>Pseudomonadati</taxon>
        <taxon>Thermodesulfobacteriota</taxon>
        <taxon>Desulfobacteria</taxon>
        <taxon>Desulfobacterales</taxon>
        <taxon>Desulfococcaceae</taxon>
        <taxon>Desulfonema</taxon>
    </lineage>
</organism>